<accession>A0ACC0WYL1</accession>
<keyword evidence="2" id="KW-1185">Reference proteome</keyword>
<evidence type="ECO:0000313" key="2">
    <source>
        <dbReference type="Proteomes" id="UP001163321"/>
    </source>
</evidence>
<dbReference type="Proteomes" id="UP001163321">
    <property type="component" value="Chromosome 1"/>
</dbReference>
<protein>
    <submittedName>
        <fullName evidence="1">Uncharacterized protein</fullName>
    </submittedName>
</protein>
<name>A0ACC0WYL1_9STRA</name>
<dbReference type="EMBL" id="CM047580">
    <property type="protein sequence ID" value="KAI9922953.1"/>
    <property type="molecule type" value="Genomic_DNA"/>
</dbReference>
<comment type="caution">
    <text evidence="1">The sequence shown here is derived from an EMBL/GenBank/DDBJ whole genome shotgun (WGS) entry which is preliminary data.</text>
</comment>
<reference evidence="1 2" key="1">
    <citation type="journal article" date="2022" name="bioRxiv">
        <title>The genome of the oomycete Peronosclerospora sorghi, a cosmopolitan pathogen of maize and sorghum, is inflated with dispersed pseudogenes.</title>
        <authorList>
            <person name="Fletcher K."/>
            <person name="Martin F."/>
            <person name="Isakeit T."/>
            <person name="Cavanaugh K."/>
            <person name="Magill C."/>
            <person name="Michelmore R."/>
        </authorList>
    </citation>
    <scope>NUCLEOTIDE SEQUENCE [LARGE SCALE GENOMIC DNA]</scope>
    <source>
        <strain evidence="1">P6</strain>
    </source>
</reference>
<organism evidence="1 2">
    <name type="scientific">Peronosclerospora sorghi</name>
    <dbReference type="NCBI Taxonomy" id="230839"/>
    <lineage>
        <taxon>Eukaryota</taxon>
        <taxon>Sar</taxon>
        <taxon>Stramenopiles</taxon>
        <taxon>Oomycota</taxon>
        <taxon>Peronosporomycetes</taxon>
        <taxon>Peronosporales</taxon>
        <taxon>Peronosporaceae</taxon>
        <taxon>Peronosclerospora</taxon>
    </lineage>
</organism>
<sequence>MFITSQIRSLLQQLAEAFELLTNRLLEEEESLQHALTQLGDEINSIHAFMEHMESEESALCTTKKTSLAKESQMHAEHMKYPIELGKVKSRRSEREKVLLPREAELEAAKRLIKNRNYYDRKACSELAKIFKLDQAMREVRDVFGWLKSVIEVDIK</sequence>
<proteinExistence type="predicted"/>
<gene>
    <name evidence="1" type="ORF">PsorP6_001995</name>
</gene>
<evidence type="ECO:0000313" key="1">
    <source>
        <dbReference type="EMBL" id="KAI9922953.1"/>
    </source>
</evidence>